<dbReference type="SMART" id="SM00345">
    <property type="entry name" value="HTH_GNTR"/>
    <property type="match status" value="1"/>
</dbReference>
<keyword evidence="2" id="KW-0238">DNA-binding</keyword>
<gene>
    <name evidence="5" type="primary">lutR</name>
    <name evidence="5" type="ORF">COL8621_03678</name>
</gene>
<dbReference type="InterPro" id="IPR008920">
    <property type="entry name" value="TF_FadR/GntR_C"/>
</dbReference>
<feature type="domain" description="HTH gntR-type" evidence="4">
    <location>
        <begin position="12"/>
        <end position="80"/>
    </location>
</feature>
<dbReference type="Gene3D" id="1.10.10.10">
    <property type="entry name" value="Winged helix-like DNA-binding domain superfamily/Winged helix DNA-binding domain"/>
    <property type="match status" value="1"/>
</dbReference>
<dbReference type="SMART" id="SM00895">
    <property type="entry name" value="FCD"/>
    <property type="match status" value="1"/>
</dbReference>
<organism evidence="5 6">
    <name type="scientific">Actibacterium lipolyticum</name>
    <dbReference type="NCBI Taxonomy" id="1524263"/>
    <lineage>
        <taxon>Bacteria</taxon>
        <taxon>Pseudomonadati</taxon>
        <taxon>Pseudomonadota</taxon>
        <taxon>Alphaproteobacteria</taxon>
        <taxon>Rhodobacterales</taxon>
        <taxon>Roseobacteraceae</taxon>
        <taxon>Actibacterium</taxon>
    </lineage>
</organism>
<dbReference type="InterPro" id="IPR011711">
    <property type="entry name" value="GntR_C"/>
</dbReference>
<dbReference type="Gene3D" id="1.20.120.530">
    <property type="entry name" value="GntR ligand-binding domain-like"/>
    <property type="match status" value="1"/>
</dbReference>
<dbReference type="SUPFAM" id="SSF46785">
    <property type="entry name" value="Winged helix' DNA-binding domain"/>
    <property type="match status" value="1"/>
</dbReference>
<dbReference type="GO" id="GO:0003677">
    <property type="term" value="F:DNA binding"/>
    <property type="evidence" value="ECO:0007669"/>
    <property type="project" value="UniProtKB-KW"/>
</dbReference>
<keyword evidence="1" id="KW-0805">Transcription regulation</keyword>
<reference evidence="6" key="1">
    <citation type="submission" date="2017-05" db="EMBL/GenBank/DDBJ databases">
        <authorList>
            <person name="Rodrigo-Torres L."/>
            <person name="Arahal R. D."/>
            <person name="Lucena T."/>
        </authorList>
    </citation>
    <scope>NUCLEOTIDE SEQUENCE [LARGE SCALE GENOMIC DNA]</scope>
    <source>
        <strain evidence="6">CECT 8621</strain>
    </source>
</reference>
<dbReference type="PANTHER" id="PTHR43537:SF5">
    <property type="entry name" value="UXU OPERON TRANSCRIPTIONAL REGULATOR"/>
    <property type="match status" value="1"/>
</dbReference>
<dbReference type="InterPro" id="IPR000524">
    <property type="entry name" value="Tscrpt_reg_HTH_GntR"/>
</dbReference>
<dbReference type="OrthoDB" id="9028214at2"/>
<dbReference type="InterPro" id="IPR036388">
    <property type="entry name" value="WH-like_DNA-bd_sf"/>
</dbReference>
<dbReference type="NCBIfam" id="NF003011">
    <property type="entry name" value="PRK03837.1"/>
    <property type="match status" value="1"/>
</dbReference>
<dbReference type="SUPFAM" id="SSF48008">
    <property type="entry name" value="GntR ligand-binding domain-like"/>
    <property type="match status" value="1"/>
</dbReference>
<evidence type="ECO:0000313" key="6">
    <source>
        <dbReference type="Proteomes" id="UP000202922"/>
    </source>
</evidence>
<keyword evidence="3" id="KW-0804">Transcription</keyword>
<dbReference type="Pfam" id="PF07729">
    <property type="entry name" value="FCD"/>
    <property type="match status" value="1"/>
</dbReference>
<dbReference type="PRINTS" id="PR00035">
    <property type="entry name" value="HTHGNTR"/>
</dbReference>
<dbReference type="CDD" id="cd07377">
    <property type="entry name" value="WHTH_GntR"/>
    <property type="match status" value="1"/>
</dbReference>
<protein>
    <submittedName>
        <fullName evidence="5">HTH-type transcriptional regulator LutR</fullName>
    </submittedName>
</protein>
<dbReference type="PROSITE" id="PS50949">
    <property type="entry name" value="HTH_GNTR"/>
    <property type="match status" value="1"/>
</dbReference>
<evidence type="ECO:0000256" key="2">
    <source>
        <dbReference type="ARBA" id="ARBA00023125"/>
    </source>
</evidence>
<dbReference type="GO" id="GO:0003700">
    <property type="term" value="F:DNA-binding transcription factor activity"/>
    <property type="evidence" value="ECO:0007669"/>
    <property type="project" value="InterPro"/>
</dbReference>
<dbReference type="Pfam" id="PF00392">
    <property type="entry name" value="GntR"/>
    <property type="match status" value="1"/>
</dbReference>
<evidence type="ECO:0000313" key="5">
    <source>
        <dbReference type="EMBL" id="SMX51148.1"/>
    </source>
</evidence>
<dbReference type="EMBL" id="FXYE01000004">
    <property type="protein sequence ID" value="SMX51148.1"/>
    <property type="molecule type" value="Genomic_DNA"/>
</dbReference>
<sequence>MPSASPDRITRRKLSDAIFDRLHAMICSGELNAGDPLPSERELMDRWGVGRPAVREAFQALHNMGLITVSHGERSRVNALTPETAVQQLDGIAQTLLSVAPENLDHLKEARKMFEVGLARVAATRRTEKDVADLRDLVQQQTDARADVTAFVAADMAFHARIMAISGNPIISALADAMLKWIFQHHNTLLHWSGNEDTTLAEHTHIVDAIAAGDAEAAAKVMAIHLDRSASIPDTV</sequence>
<dbReference type="InterPro" id="IPR036390">
    <property type="entry name" value="WH_DNA-bd_sf"/>
</dbReference>
<dbReference type="PANTHER" id="PTHR43537">
    <property type="entry name" value="TRANSCRIPTIONAL REGULATOR, GNTR FAMILY"/>
    <property type="match status" value="1"/>
</dbReference>
<evidence type="ECO:0000256" key="3">
    <source>
        <dbReference type="ARBA" id="ARBA00023163"/>
    </source>
</evidence>
<keyword evidence="6" id="KW-1185">Reference proteome</keyword>
<name>A0A238L817_9RHOB</name>
<proteinExistence type="predicted"/>
<evidence type="ECO:0000259" key="4">
    <source>
        <dbReference type="PROSITE" id="PS50949"/>
    </source>
</evidence>
<accession>A0A238L817</accession>
<dbReference type="Proteomes" id="UP000202922">
    <property type="component" value="Unassembled WGS sequence"/>
</dbReference>
<evidence type="ECO:0000256" key="1">
    <source>
        <dbReference type="ARBA" id="ARBA00023015"/>
    </source>
</evidence>
<dbReference type="AlphaFoldDB" id="A0A238L817"/>
<dbReference type="RefSeq" id="WP_093968852.1">
    <property type="nucleotide sequence ID" value="NZ_FXYE01000004.1"/>
</dbReference>